<dbReference type="Proteomes" id="UP000235005">
    <property type="component" value="Unassembled WGS sequence"/>
</dbReference>
<dbReference type="GO" id="GO:0016779">
    <property type="term" value="F:nucleotidyltransferase activity"/>
    <property type="evidence" value="ECO:0007669"/>
    <property type="project" value="UniProtKB-KW"/>
</dbReference>
<dbReference type="Gene3D" id="3.90.550.10">
    <property type="entry name" value="Spore Coat Polysaccharide Biosynthesis Protein SpsA, Chain A"/>
    <property type="match status" value="1"/>
</dbReference>
<dbReference type="Pfam" id="PF00483">
    <property type="entry name" value="NTP_transferase"/>
    <property type="match status" value="1"/>
</dbReference>
<dbReference type="InterPro" id="IPR029044">
    <property type="entry name" value="Nucleotide-diphossugar_trans"/>
</dbReference>
<dbReference type="SUPFAM" id="SSF53448">
    <property type="entry name" value="Nucleotide-diphospho-sugar transferases"/>
    <property type="match status" value="1"/>
</dbReference>
<comment type="caution">
    <text evidence="2">The sequence shown here is derived from an EMBL/GenBank/DDBJ whole genome shotgun (WGS) entry which is preliminary data.</text>
</comment>
<gene>
    <name evidence="2" type="ORF">C0039_13555</name>
</gene>
<evidence type="ECO:0000259" key="1">
    <source>
        <dbReference type="Pfam" id="PF00483"/>
    </source>
</evidence>
<accession>A0A2N5X137</accession>
<protein>
    <submittedName>
        <fullName evidence="2">Mannose-1-phosphate guanylyltransferase</fullName>
    </submittedName>
</protein>
<dbReference type="NCBIfam" id="NF045761">
    <property type="entry name" value="NAMPUrTaseMurU"/>
    <property type="match status" value="1"/>
</dbReference>
<dbReference type="InterPro" id="IPR054790">
    <property type="entry name" value="MurU"/>
</dbReference>
<name>A0A2N5X137_9GAMM</name>
<dbReference type="AlphaFoldDB" id="A0A2N5X137"/>
<organism evidence="2 3">
    <name type="scientific">Pseudohalioglobus lutimaris</name>
    <dbReference type="NCBI Taxonomy" id="1737061"/>
    <lineage>
        <taxon>Bacteria</taxon>
        <taxon>Pseudomonadati</taxon>
        <taxon>Pseudomonadota</taxon>
        <taxon>Gammaproteobacteria</taxon>
        <taxon>Cellvibrionales</taxon>
        <taxon>Halieaceae</taxon>
        <taxon>Pseudohalioglobus</taxon>
    </lineage>
</organism>
<dbReference type="OrthoDB" id="9788272at2"/>
<keyword evidence="2" id="KW-0808">Transferase</keyword>
<dbReference type="PANTHER" id="PTHR22572">
    <property type="entry name" value="SUGAR-1-PHOSPHATE GUANYL TRANSFERASE"/>
    <property type="match status" value="1"/>
</dbReference>
<evidence type="ECO:0000313" key="2">
    <source>
        <dbReference type="EMBL" id="PLW68207.1"/>
    </source>
</evidence>
<feature type="domain" description="Nucleotidyl transferase" evidence="1">
    <location>
        <begin position="3"/>
        <end position="221"/>
    </location>
</feature>
<sequence length="229" mass="25108">MRAMILAAGFGERMLPLTGHTPKPLLQVAGTPLIEYHLRGLAGAGFAQVVINISHLGRQIEAYCGDGSRWGLEITYSPEEQPLETAGGIQRALPVLGAQPFLVVNGDVWIDYPFQRLGRWQLKPWETAHLVMVDNPPQHPLGDFCLDAEGRVTYRPAERVGYTYAGLGVFAPAFFAHMEPGKLALRPLLDAAIAEGCLGGEHFRGDWEDVGTPQRLTELDARISAADRR</sequence>
<evidence type="ECO:0000313" key="3">
    <source>
        <dbReference type="Proteomes" id="UP000235005"/>
    </source>
</evidence>
<keyword evidence="2" id="KW-0548">Nucleotidyltransferase</keyword>
<keyword evidence="3" id="KW-1185">Reference proteome</keyword>
<proteinExistence type="predicted"/>
<dbReference type="CDD" id="cd06422">
    <property type="entry name" value="NTP_transferase_like_1"/>
    <property type="match status" value="1"/>
</dbReference>
<dbReference type="InterPro" id="IPR005835">
    <property type="entry name" value="NTP_transferase_dom"/>
</dbReference>
<reference evidence="2 3" key="1">
    <citation type="submission" date="2018-01" db="EMBL/GenBank/DDBJ databases">
        <title>The draft genome sequence of Halioglobus lutimaris HF004.</title>
        <authorList>
            <person name="Du Z.-J."/>
            <person name="Shi M.-J."/>
        </authorList>
    </citation>
    <scope>NUCLEOTIDE SEQUENCE [LARGE SCALE GENOMIC DNA]</scope>
    <source>
        <strain evidence="2 3">HF004</strain>
    </source>
</reference>
<dbReference type="EMBL" id="PKUS01000018">
    <property type="protein sequence ID" value="PLW68207.1"/>
    <property type="molecule type" value="Genomic_DNA"/>
</dbReference>
<dbReference type="InterPro" id="IPR050486">
    <property type="entry name" value="Mannose-1P_guanyltransferase"/>
</dbReference>